<accession>A0A5S5AV90</accession>
<sequence length="59" mass="6844">MDAWVEFSPVKNRKMIFELAESLMRIRPVRLESVPEGWKLSILLGKEEKKDGGKMVQLV</sequence>
<gene>
    <name evidence="1" type="ORF">LZ11_00873</name>
</gene>
<dbReference type="Proteomes" id="UP000322294">
    <property type="component" value="Unassembled WGS sequence"/>
</dbReference>
<dbReference type="RefSeq" id="WP_148866664.1">
    <property type="nucleotide sequence ID" value="NZ_VNHO01000007.1"/>
</dbReference>
<reference evidence="1 2" key="1">
    <citation type="submission" date="2019-07" db="EMBL/GenBank/DDBJ databases">
        <title>Genomic Encyclopedia of Type Strains, Phase I: the one thousand microbial genomes (KMG-I) project.</title>
        <authorList>
            <person name="Kyrpides N."/>
        </authorList>
    </citation>
    <scope>NUCLEOTIDE SEQUENCE [LARGE SCALE GENOMIC DNA]</scope>
    <source>
        <strain evidence="1 2">DSM 16647</strain>
    </source>
</reference>
<comment type="caution">
    <text evidence="1">The sequence shown here is derived from an EMBL/GenBank/DDBJ whole genome shotgun (WGS) entry which is preliminary data.</text>
</comment>
<dbReference type="AlphaFoldDB" id="A0A5S5AV90"/>
<evidence type="ECO:0000313" key="2">
    <source>
        <dbReference type="Proteomes" id="UP000322294"/>
    </source>
</evidence>
<evidence type="ECO:0000313" key="1">
    <source>
        <dbReference type="EMBL" id="TYP56810.1"/>
    </source>
</evidence>
<name>A0A5S5AV90_9FIRM</name>
<proteinExistence type="predicted"/>
<keyword evidence="2" id="KW-1185">Reference proteome</keyword>
<dbReference type="EMBL" id="VNHO01000007">
    <property type="protein sequence ID" value="TYP56810.1"/>
    <property type="molecule type" value="Genomic_DNA"/>
</dbReference>
<organism evidence="1 2">
    <name type="scientific">Thermosediminibacter litoriperuensis</name>
    <dbReference type="NCBI Taxonomy" id="291989"/>
    <lineage>
        <taxon>Bacteria</taxon>
        <taxon>Bacillati</taxon>
        <taxon>Bacillota</taxon>
        <taxon>Clostridia</taxon>
        <taxon>Thermosediminibacterales</taxon>
        <taxon>Thermosediminibacteraceae</taxon>
        <taxon>Thermosediminibacter</taxon>
    </lineage>
</organism>
<protein>
    <submittedName>
        <fullName evidence="1">Uncharacterized protein</fullName>
    </submittedName>
</protein>